<evidence type="ECO:0000256" key="3">
    <source>
        <dbReference type="ARBA" id="ARBA00022801"/>
    </source>
</evidence>
<feature type="region of interest" description="Disordered" evidence="7">
    <location>
        <begin position="256"/>
        <end position="287"/>
    </location>
</feature>
<reference evidence="9 10" key="1">
    <citation type="journal article" date="2013" name="Genome Announc.">
        <title>The Draft Genome Sequence of Sphingomonas paucimobilis Strain HER1398 (Proteobacteria), Host to the Giant PAU Phage, Indicates That It Is a Member of the Genus Sphingobacterium (Bacteroidetes).</title>
        <authorList>
            <person name="White R.A.III."/>
            <person name="Suttle C.A."/>
        </authorList>
    </citation>
    <scope>NUCLEOTIDE SEQUENCE [LARGE SCALE GENOMIC DNA]</scope>
    <source>
        <strain evidence="9 10">HER1398</strain>
    </source>
</reference>
<evidence type="ECO:0000313" key="10">
    <source>
        <dbReference type="Proteomes" id="UP000016584"/>
    </source>
</evidence>
<dbReference type="AlphaFoldDB" id="U2JCR7"/>
<evidence type="ECO:0000256" key="5">
    <source>
        <dbReference type="ARBA" id="ARBA00023049"/>
    </source>
</evidence>
<feature type="domain" description="Peptidase M48" evidence="8">
    <location>
        <begin position="99"/>
        <end position="276"/>
    </location>
</feature>
<dbReference type="MEROPS" id="M48.022"/>
<gene>
    <name evidence="9" type="ORF">M472_17110</name>
</gene>
<dbReference type="PANTHER" id="PTHR22726">
    <property type="entry name" value="METALLOENDOPEPTIDASE OMA1"/>
    <property type="match status" value="1"/>
</dbReference>
<name>U2JCR7_9SPHI</name>
<keyword evidence="5 6" id="KW-0482">Metalloprotease</keyword>
<evidence type="ECO:0000256" key="1">
    <source>
        <dbReference type="ARBA" id="ARBA00022670"/>
    </source>
</evidence>
<evidence type="ECO:0000256" key="4">
    <source>
        <dbReference type="ARBA" id="ARBA00022833"/>
    </source>
</evidence>
<organism evidence="9 10">
    <name type="scientific">Sphingobacterium paucimobilis HER1398</name>
    <dbReference type="NCBI Taxonomy" id="1346330"/>
    <lineage>
        <taxon>Bacteria</taxon>
        <taxon>Pseudomonadati</taxon>
        <taxon>Bacteroidota</taxon>
        <taxon>Sphingobacteriia</taxon>
        <taxon>Sphingobacteriales</taxon>
        <taxon>Sphingobacteriaceae</taxon>
        <taxon>Sphingobacterium</taxon>
    </lineage>
</organism>
<dbReference type="EMBL" id="ATDL01000005">
    <property type="protein sequence ID" value="ERJ60473.1"/>
    <property type="molecule type" value="Genomic_DNA"/>
</dbReference>
<dbReference type="PANTHER" id="PTHR22726:SF8">
    <property type="entry name" value="METALLOPROTEASE YCAL"/>
    <property type="match status" value="1"/>
</dbReference>
<dbReference type="GO" id="GO:0016020">
    <property type="term" value="C:membrane"/>
    <property type="evidence" value="ECO:0007669"/>
    <property type="project" value="TreeGrafter"/>
</dbReference>
<keyword evidence="10" id="KW-1185">Reference proteome</keyword>
<dbReference type="GO" id="GO:0051603">
    <property type="term" value="P:proteolysis involved in protein catabolic process"/>
    <property type="evidence" value="ECO:0007669"/>
    <property type="project" value="TreeGrafter"/>
</dbReference>
<dbReference type="PATRIC" id="fig|1346330.5.peg.968"/>
<evidence type="ECO:0000256" key="7">
    <source>
        <dbReference type="SAM" id="MobiDB-lite"/>
    </source>
</evidence>
<evidence type="ECO:0000256" key="2">
    <source>
        <dbReference type="ARBA" id="ARBA00022723"/>
    </source>
</evidence>
<dbReference type="GO" id="GO:0046872">
    <property type="term" value="F:metal ion binding"/>
    <property type="evidence" value="ECO:0007669"/>
    <property type="project" value="UniProtKB-KW"/>
</dbReference>
<keyword evidence="2" id="KW-0479">Metal-binding</keyword>
<dbReference type="Gene3D" id="3.30.2010.10">
    <property type="entry name" value="Metalloproteases ('zincins'), catalytic domain"/>
    <property type="match status" value="1"/>
</dbReference>
<feature type="compositionally biased region" description="Basic and acidic residues" evidence="7">
    <location>
        <begin position="265"/>
        <end position="287"/>
    </location>
</feature>
<evidence type="ECO:0000313" key="9">
    <source>
        <dbReference type="EMBL" id="ERJ60473.1"/>
    </source>
</evidence>
<dbReference type="GO" id="GO:0004222">
    <property type="term" value="F:metalloendopeptidase activity"/>
    <property type="evidence" value="ECO:0007669"/>
    <property type="project" value="InterPro"/>
</dbReference>
<dbReference type="eggNOG" id="COG0501">
    <property type="taxonomic scope" value="Bacteria"/>
</dbReference>
<dbReference type="InterPro" id="IPR001915">
    <property type="entry name" value="Peptidase_M48"/>
</dbReference>
<protein>
    <recommendedName>
        <fullName evidence="8">Peptidase M48 domain-containing protein</fullName>
    </recommendedName>
</protein>
<comment type="similarity">
    <text evidence="6">Belongs to the peptidase M48 family.</text>
</comment>
<comment type="caution">
    <text evidence="9">The sequence shown here is derived from an EMBL/GenBank/DDBJ whole genome shotgun (WGS) entry which is preliminary data.</text>
</comment>
<dbReference type="Pfam" id="PF01435">
    <property type="entry name" value="Peptidase_M48"/>
    <property type="match status" value="1"/>
</dbReference>
<dbReference type="CDD" id="cd07334">
    <property type="entry name" value="M48C_loiP_like"/>
    <property type="match status" value="1"/>
</dbReference>
<keyword evidence="4 6" id="KW-0862">Zinc</keyword>
<keyword evidence="3 6" id="KW-0378">Hydrolase</keyword>
<dbReference type="InterPro" id="IPR051156">
    <property type="entry name" value="Mito/Outer_Membr_Metalloprot"/>
</dbReference>
<comment type="cofactor">
    <cofactor evidence="6">
        <name>Zn(2+)</name>
        <dbReference type="ChEBI" id="CHEBI:29105"/>
    </cofactor>
    <text evidence="6">Binds 1 zinc ion per subunit.</text>
</comment>
<proteinExistence type="inferred from homology"/>
<sequence>MEEPASGFLRLWYVYCNENVNNRFYMKVTKTLLAAALIGLGTYGAQAQIKINTKSIGSATKAVKAATLSNEDVIAYTKEYIDWMDKNNPVAPADHELAQRLVKMTAGLSNYDGQKLNFKVYLVRDVNAFACADGSVRVCAGLMEAMSDNEVLGVVGHEIGHVKNQDSKDAFRTALLTSALKEGVSSQGGTAGALSDSQLGEVGEQVANMSFSRKQESMADEYGYQFLKANNVNPWYMAMAFERLLELSGGGKDSFTQKLFSSHPDTQKRVEEMAKRAEKDGFKKPEH</sequence>
<keyword evidence="1 6" id="KW-0645">Protease</keyword>
<dbReference type="STRING" id="1346330.M472_17110"/>
<evidence type="ECO:0000256" key="6">
    <source>
        <dbReference type="RuleBase" id="RU003983"/>
    </source>
</evidence>
<dbReference type="Proteomes" id="UP000016584">
    <property type="component" value="Unassembled WGS sequence"/>
</dbReference>
<accession>U2JCR7</accession>
<evidence type="ECO:0000259" key="8">
    <source>
        <dbReference type="Pfam" id="PF01435"/>
    </source>
</evidence>